<dbReference type="Gene3D" id="1.10.340.70">
    <property type="match status" value="1"/>
</dbReference>
<protein>
    <recommendedName>
        <fullName evidence="1">RNA-directed DNA polymerase</fullName>
        <ecNumber evidence="1">2.7.7.49</ecNumber>
    </recommendedName>
</protein>
<feature type="domain" description="Integrase catalytic" evidence="2">
    <location>
        <begin position="54"/>
        <end position="127"/>
    </location>
</feature>
<dbReference type="InterPro" id="IPR012337">
    <property type="entry name" value="RNaseH-like_sf"/>
</dbReference>
<dbReference type="Proteomes" id="UP000499080">
    <property type="component" value="Unassembled WGS sequence"/>
</dbReference>
<dbReference type="PROSITE" id="PS50994">
    <property type="entry name" value="INTEGRASE"/>
    <property type="match status" value="1"/>
</dbReference>
<evidence type="ECO:0000313" key="4">
    <source>
        <dbReference type="Proteomes" id="UP000499080"/>
    </source>
</evidence>
<reference evidence="3 4" key="1">
    <citation type="journal article" date="2019" name="Sci. Rep.">
        <title>Orb-weaving spider Araneus ventricosus genome elucidates the spidroin gene catalogue.</title>
        <authorList>
            <person name="Kono N."/>
            <person name="Nakamura H."/>
            <person name="Ohtoshi R."/>
            <person name="Moran D.A.P."/>
            <person name="Shinohara A."/>
            <person name="Yoshida Y."/>
            <person name="Fujiwara M."/>
            <person name="Mori M."/>
            <person name="Tomita M."/>
            <person name="Arakawa K."/>
        </authorList>
    </citation>
    <scope>NUCLEOTIDE SEQUENCE [LARGE SCALE GENOMIC DNA]</scope>
</reference>
<keyword evidence="4" id="KW-1185">Reference proteome</keyword>
<dbReference type="Pfam" id="PF17921">
    <property type="entry name" value="Integrase_H2C2"/>
    <property type="match status" value="1"/>
</dbReference>
<comment type="caution">
    <text evidence="3">The sequence shown here is derived from an EMBL/GenBank/DDBJ whole genome shotgun (WGS) entry which is preliminary data.</text>
</comment>
<proteinExistence type="predicted"/>
<dbReference type="GO" id="GO:0015074">
    <property type="term" value="P:DNA integration"/>
    <property type="evidence" value="ECO:0007669"/>
    <property type="project" value="InterPro"/>
</dbReference>
<dbReference type="InterPro" id="IPR001584">
    <property type="entry name" value="Integrase_cat-core"/>
</dbReference>
<dbReference type="InterPro" id="IPR041588">
    <property type="entry name" value="Integrase_H2C2"/>
</dbReference>
<dbReference type="SUPFAM" id="SSF53098">
    <property type="entry name" value="Ribonuclease H-like"/>
    <property type="match status" value="1"/>
</dbReference>
<dbReference type="Gene3D" id="3.30.420.10">
    <property type="entry name" value="Ribonuclease H-like superfamily/Ribonuclease H"/>
    <property type="match status" value="1"/>
</dbReference>
<dbReference type="OrthoDB" id="6433932at2759"/>
<sequence>MRGLSHPGIRSTEMLIKQMFVWPSINKDVTLWTRSCVICQKSKIHEHTYSALQSSNLPDHRFDHIQVHLVGPFPPSDGFRYLLTCIERYTRWPEAIPIEDMTAETVEKCLVTHWISRLGVPSVITSD</sequence>
<dbReference type="InterPro" id="IPR050951">
    <property type="entry name" value="Retrovirus_Pol_polyprotein"/>
</dbReference>
<dbReference type="EMBL" id="BGPR01009766">
    <property type="protein sequence ID" value="GBN42132.1"/>
    <property type="molecule type" value="Genomic_DNA"/>
</dbReference>
<dbReference type="EC" id="2.7.7.49" evidence="1"/>
<gene>
    <name evidence="3" type="ORF">AVEN_198049_1</name>
</gene>
<evidence type="ECO:0000259" key="2">
    <source>
        <dbReference type="PROSITE" id="PS50994"/>
    </source>
</evidence>
<dbReference type="PANTHER" id="PTHR37984">
    <property type="entry name" value="PROTEIN CBG26694"/>
    <property type="match status" value="1"/>
</dbReference>
<evidence type="ECO:0000313" key="3">
    <source>
        <dbReference type="EMBL" id="GBN42132.1"/>
    </source>
</evidence>
<dbReference type="AlphaFoldDB" id="A0A4Y2NTS1"/>
<evidence type="ECO:0000256" key="1">
    <source>
        <dbReference type="ARBA" id="ARBA00012493"/>
    </source>
</evidence>
<organism evidence="3 4">
    <name type="scientific">Araneus ventricosus</name>
    <name type="common">Orbweaver spider</name>
    <name type="synonym">Epeira ventricosa</name>
    <dbReference type="NCBI Taxonomy" id="182803"/>
    <lineage>
        <taxon>Eukaryota</taxon>
        <taxon>Metazoa</taxon>
        <taxon>Ecdysozoa</taxon>
        <taxon>Arthropoda</taxon>
        <taxon>Chelicerata</taxon>
        <taxon>Arachnida</taxon>
        <taxon>Araneae</taxon>
        <taxon>Araneomorphae</taxon>
        <taxon>Entelegynae</taxon>
        <taxon>Araneoidea</taxon>
        <taxon>Araneidae</taxon>
        <taxon>Araneus</taxon>
    </lineage>
</organism>
<name>A0A4Y2NTS1_ARAVE</name>
<dbReference type="GO" id="GO:0003676">
    <property type="term" value="F:nucleic acid binding"/>
    <property type="evidence" value="ECO:0007669"/>
    <property type="project" value="InterPro"/>
</dbReference>
<dbReference type="InterPro" id="IPR036397">
    <property type="entry name" value="RNaseH_sf"/>
</dbReference>
<accession>A0A4Y2NTS1</accession>
<dbReference type="PANTHER" id="PTHR37984:SF15">
    <property type="entry name" value="INTEGRASE CATALYTIC DOMAIN-CONTAINING PROTEIN"/>
    <property type="match status" value="1"/>
</dbReference>
<dbReference type="GO" id="GO:0003964">
    <property type="term" value="F:RNA-directed DNA polymerase activity"/>
    <property type="evidence" value="ECO:0007669"/>
    <property type="project" value="UniProtKB-EC"/>
</dbReference>